<dbReference type="InterPro" id="IPR009105">
    <property type="entry name" value="Colicin_E3_ribonuclease"/>
</dbReference>
<keyword evidence="2" id="KW-0472">Membrane</keyword>
<feature type="region of interest" description="Disordered" evidence="1">
    <location>
        <begin position="58"/>
        <end position="90"/>
    </location>
</feature>
<feature type="transmembrane region" description="Helical" evidence="2">
    <location>
        <begin position="16"/>
        <end position="35"/>
    </location>
</feature>
<evidence type="ECO:0000256" key="2">
    <source>
        <dbReference type="SAM" id="Phobius"/>
    </source>
</evidence>
<reference evidence="4 5" key="1">
    <citation type="submission" date="2018-03" db="EMBL/GenBank/DDBJ databases">
        <title>Genomic Encyclopedia of Archaeal and Bacterial Type Strains, Phase II (KMG-II): from individual species to whole genera.</title>
        <authorList>
            <person name="Goeker M."/>
        </authorList>
    </citation>
    <scope>NUCLEOTIDE SEQUENCE [LARGE SCALE GENOMIC DNA]</scope>
    <source>
        <strain evidence="4 5">DSM 45312</strain>
    </source>
</reference>
<dbReference type="InterPro" id="IPR036725">
    <property type="entry name" value="ColE3_ribonuclease_sf"/>
</dbReference>
<dbReference type="Gene3D" id="3.10.380.10">
    <property type="entry name" value="Colicin E3-like ribonuclease domain"/>
    <property type="match status" value="1"/>
</dbReference>
<dbReference type="RefSeq" id="WP_211301084.1">
    <property type="nucleotide sequence ID" value="NZ_PYGA01000001.1"/>
</dbReference>
<proteinExistence type="predicted"/>
<evidence type="ECO:0000313" key="4">
    <source>
        <dbReference type="EMBL" id="PSL00642.1"/>
    </source>
</evidence>
<accession>A0A2P8DTX3</accession>
<dbReference type="EMBL" id="PYGA01000001">
    <property type="protein sequence ID" value="PSL00642.1"/>
    <property type="molecule type" value="Genomic_DNA"/>
</dbReference>
<feature type="compositionally biased region" description="Low complexity" evidence="1">
    <location>
        <begin position="63"/>
        <end position="74"/>
    </location>
</feature>
<feature type="compositionally biased region" description="Acidic residues" evidence="1">
    <location>
        <begin position="80"/>
        <end position="90"/>
    </location>
</feature>
<dbReference type="GO" id="GO:0003723">
    <property type="term" value="F:RNA binding"/>
    <property type="evidence" value="ECO:0007669"/>
    <property type="project" value="InterPro"/>
</dbReference>
<dbReference type="Proteomes" id="UP000240542">
    <property type="component" value="Unassembled WGS sequence"/>
</dbReference>
<dbReference type="Pfam" id="PF09000">
    <property type="entry name" value="Cytotoxic"/>
    <property type="match status" value="1"/>
</dbReference>
<organism evidence="4 5">
    <name type="scientific">Murinocardiopsis flavida</name>
    <dbReference type="NCBI Taxonomy" id="645275"/>
    <lineage>
        <taxon>Bacteria</taxon>
        <taxon>Bacillati</taxon>
        <taxon>Actinomycetota</taxon>
        <taxon>Actinomycetes</taxon>
        <taxon>Streptosporangiales</taxon>
        <taxon>Nocardiopsidaceae</taxon>
        <taxon>Murinocardiopsis</taxon>
    </lineage>
</organism>
<dbReference type="SUPFAM" id="SSF63840">
    <property type="entry name" value="Ribonuclease domain of colicin E3"/>
    <property type="match status" value="1"/>
</dbReference>
<feature type="region of interest" description="Disordered" evidence="1">
    <location>
        <begin position="254"/>
        <end position="340"/>
    </location>
</feature>
<gene>
    <name evidence="4" type="ORF">CLV63_101116</name>
</gene>
<dbReference type="GO" id="GO:0043022">
    <property type="term" value="F:ribosome binding"/>
    <property type="evidence" value="ECO:0007669"/>
    <property type="project" value="InterPro"/>
</dbReference>
<keyword evidence="2" id="KW-1133">Transmembrane helix</keyword>
<feature type="domain" description="Colicin E3-like ribonuclease" evidence="3">
    <location>
        <begin position="262"/>
        <end position="339"/>
    </location>
</feature>
<comment type="caution">
    <text evidence="4">The sequence shown here is derived from an EMBL/GenBank/DDBJ whole genome shotgun (WGS) entry which is preliminary data.</text>
</comment>
<dbReference type="GO" id="GO:0016788">
    <property type="term" value="F:hydrolase activity, acting on ester bonds"/>
    <property type="evidence" value="ECO:0007669"/>
    <property type="project" value="InterPro"/>
</dbReference>
<evidence type="ECO:0000313" key="5">
    <source>
        <dbReference type="Proteomes" id="UP000240542"/>
    </source>
</evidence>
<sequence length="340" mass="35118">MRWVWRAESGAGKIEYGALVVLAAVIIAGLLASGLPTDVTPAVSSATCELFGGKDCEPKDEAGAGADDPSAAPSPGAPAPEEDDDGEGRDQDLIDAETEYNEAQWELHQSESDFGNIEEELLDLLADLIGLTDAKKCLLEGDIGGCLSTAIGLIGPLKLIKIGTKIPKMWRLYDRFKGMRAARNAAKGRASRANGKLDDAIAACGGVAAGPGTVTAVPAAAPALAPSGSGAAVAVPASGGGGGAAIEAVRSKKGGDACKYTPPPKDLSGFPGAKPAKPKTSVQGGGGKRKRWKDEKGNIYEWDSQHGTVEKYNKRGKHQGEYDTDGNQTKPANKDRSVEP</sequence>
<protein>
    <submittedName>
        <fullName evidence="4">Putative cytotoxic protein</fullName>
    </submittedName>
</protein>
<feature type="compositionally biased region" description="Basic and acidic residues" evidence="1">
    <location>
        <begin position="308"/>
        <end position="321"/>
    </location>
</feature>
<evidence type="ECO:0000259" key="3">
    <source>
        <dbReference type="Pfam" id="PF09000"/>
    </source>
</evidence>
<dbReference type="AlphaFoldDB" id="A0A2P8DTX3"/>
<name>A0A2P8DTX3_9ACTN</name>
<evidence type="ECO:0000256" key="1">
    <source>
        <dbReference type="SAM" id="MobiDB-lite"/>
    </source>
</evidence>
<keyword evidence="2" id="KW-0812">Transmembrane</keyword>
<keyword evidence="5" id="KW-1185">Reference proteome</keyword>